<reference evidence="5 6" key="1">
    <citation type="submission" date="2016-10" db="EMBL/GenBank/DDBJ databases">
        <authorList>
            <person name="de Groot N.N."/>
        </authorList>
    </citation>
    <scope>NUCLEOTIDE SEQUENCE [LARGE SCALE GENOMIC DNA]</scope>
    <source>
        <strain evidence="5 6">CGMCC 1.3430</strain>
    </source>
</reference>
<feature type="domain" description="OmpR/PhoB-type" evidence="4">
    <location>
        <begin position="4"/>
        <end position="102"/>
    </location>
</feature>
<evidence type="ECO:0000259" key="4">
    <source>
        <dbReference type="PROSITE" id="PS51755"/>
    </source>
</evidence>
<dbReference type="AlphaFoldDB" id="A0A1H4DBV5"/>
<proteinExistence type="predicted"/>
<dbReference type="STRING" id="152573.SAMN04488051_105164"/>
<evidence type="ECO:0000256" key="1">
    <source>
        <dbReference type="ARBA" id="ARBA00023125"/>
    </source>
</evidence>
<sequence>MSLQHSVQFGEFILCPVNQQLQTPEQSITLEPKVYSVLCYLLANHERFVSLEELHQQVWAGRVVSDTAVRRTISKLRAALQDQTDTPQYIQSAAKRGYRWLQPPQPFHDETAFTARTADVVVPSRHVAVESAKPERSTQPHLSTGAMDKASLAARWPLLLALVILLFAVIAGFMYQHHTSSLWQRGDPLRTIEGEKLSLAISPDKAAIVFSSNSTNHPGQELYWHHRATGVTRHLTSGNHQIMWVEFHHDGQSLFYHDFQQGLYQLYQRPISANGQWQGPAKALLAPQPVMFQLKQIPNEEKLFISMGNKDSMQIQQLDLTTGELEPVTHAVIGNTQDYLFALSGDSSMLAYLRMTTGQPQLLTIMHRETGRVLKQTIYPDRVFSIVFVDEERLLILDEHVLHLMHWPSGELQALDSNRGEHESSVRGLSRFVVRSGDNEWLQNRIVGDVGGFVNHQGPIGQFTSRTLLNTDTQTNAMYFTTEPDQFLVVERNDQISRLLLQSSGGRRNTVLEVQDEQLSVQGIHPDGELVLLLVNRKPHLFNLPQGKLSPLPVSSHLWQQAMFEASGEAVILNYIEHGTPVSWRYQLDTMQSSILHQGERVVAVLASNEFIVLRQDDQNFARVRDGQQEILPVQTLQQFVGSIHVRDTKLYWGETDLKHTWIYRYDLARGELEQWQADRRQMLQSFDISPDGQRWLLRHTARVDTQIYPVTSKL</sequence>
<accession>A0A1H4DBV5</accession>
<evidence type="ECO:0000313" key="5">
    <source>
        <dbReference type="EMBL" id="SEA69996.1"/>
    </source>
</evidence>
<evidence type="ECO:0000313" key="6">
    <source>
        <dbReference type="Proteomes" id="UP000198773"/>
    </source>
</evidence>
<dbReference type="InterPro" id="IPR036388">
    <property type="entry name" value="WH-like_DNA-bd_sf"/>
</dbReference>
<dbReference type="Pfam" id="PF00486">
    <property type="entry name" value="Trans_reg_C"/>
    <property type="match status" value="1"/>
</dbReference>
<dbReference type="PROSITE" id="PS51755">
    <property type="entry name" value="OMPR_PHOB"/>
    <property type="match status" value="1"/>
</dbReference>
<keyword evidence="3" id="KW-1133">Transmembrane helix</keyword>
<keyword evidence="3" id="KW-0812">Transmembrane</keyword>
<organism evidence="5 6">
    <name type="scientific">Alkalimonas amylolytica</name>
    <dbReference type="NCBI Taxonomy" id="152573"/>
    <lineage>
        <taxon>Bacteria</taxon>
        <taxon>Pseudomonadati</taxon>
        <taxon>Pseudomonadota</taxon>
        <taxon>Gammaproteobacteria</taxon>
        <taxon>Alkalimonas</taxon>
    </lineage>
</organism>
<evidence type="ECO:0000256" key="3">
    <source>
        <dbReference type="SAM" id="Phobius"/>
    </source>
</evidence>
<dbReference type="Gene3D" id="1.10.10.10">
    <property type="entry name" value="Winged helix-like DNA-binding domain superfamily/Winged helix DNA-binding domain"/>
    <property type="match status" value="1"/>
</dbReference>
<dbReference type="GO" id="GO:0006355">
    <property type="term" value="P:regulation of DNA-templated transcription"/>
    <property type="evidence" value="ECO:0007669"/>
    <property type="project" value="InterPro"/>
</dbReference>
<keyword evidence="6" id="KW-1185">Reference proteome</keyword>
<dbReference type="InterPro" id="IPR016032">
    <property type="entry name" value="Sig_transdc_resp-reg_C-effctor"/>
</dbReference>
<dbReference type="RefSeq" id="WP_091342944.1">
    <property type="nucleotide sequence ID" value="NZ_FNRM01000005.1"/>
</dbReference>
<gene>
    <name evidence="5" type="ORF">SAMN04488051_105164</name>
</gene>
<dbReference type="SUPFAM" id="SSF46894">
    <property type="entry name" value="C-terminal effector domain of the bipartite response regulators"/>
    <property type="match status" value="1"/>
</dbReference>
<name>A0A1H4DBV5_ALKAM</name>
<dbReference type="SUPFAM" id="SSF82171">
    <property type="entry name" value="DPP6 N-terminal domain-like"/>
    <property type="match status" value="2"/>
</dbReference>
<keyword evidence="1 2" id="KW-0238">DNA-binding</keyword>
<protein>
    <submittedName>
        <fullName evidence="5">Transcriptional regulatory protein, C terminal</fullName>
    </submittedName>
</protein>
<dbReference type="EMBL" id="FNRM01000005">
    <property type="protein sequence ID" value="SEA69996.1"/>
    <property type="molecule type" value="Genomic_DNA"/>
</dbReference>
<keyword evidence="3" id="KW-0472">Membrane</keyword>
<dbReference type="InterPro" id="IPR001867">
    <property type="entry name" value="OmpR/PhoB-type_DNA-bd"/>
</dbReference>
<dbReference type="InterPro" id="IPR011042">
    <property type="entry name" value="6-blade_b-propeller_TolB-like"/>
</dbReference>
<dbReference type="OrthoDB" id="5900874at2"/>
<dbReference type="SMART" id="SM00862">
    <property type="entry name" value="Trans_reg_C"/>
    <property type="match status" value="1"/>
</dbReference>
<dbReference type="Gene3D" id="2.120.10.30">
    <property type="entry name" value="TolB, C-terminal domain"/>
    <property type="match status" value="1"/>
</dbReference>
<dbReference type="GO" id="GO:0000160">
    <property type="term" value="P:phosphorelay signal transduction system"/>
    <property type="evidence" value="ECO:0007669"/>
    <property type="project" value="InterPro"/>
</dbReference>
<feature type="transmembrane region" description="Helical" evidence="3">
    <location>
        <begin position="156"/>
        <end position="175"/>
    </location>
</feature>
<dbReference type="GO" id="GO:0003677">
    <property type="term" value="F:DNA binding"/>
    <property type="evidence" value="ECO:0007669"/>
    <property type="project" value="UniProtKB-UniRule"/>
</dbReference>
<evidence type="ECO:0000256" key="2">
    <source>
        <dbReference type="PROSITE-ProRule" id="PRU01091"/>
    </source>
</evidence>
<dbReference type="Proteomes" id="UP000198773">
    <property type="component" value="Unassembled WGS sequence"/>
</dbReference>
<dbReference type="CDD" id="cd00383">
    <property type="entry name" value="trans_reg_C"/>
    <property type="match status" value="1"/>
</dbReference>
<feature type="DNA-binding region" description="OmpR/PhoB-type" evidence="2">
    <location>
        <begin position="4"/>
        <end position="102"/>
    </location>
</feature>